<evidence type="ECO:0000256" key="3">
    <source>
        <dbReference type="ARBA" id="ARBA00023054"/>
    </source>
</evidence>
<reference evidence="9" key="1">
    <citation type="submission" date="2022-11" db="UniProtKB">
        <authorList>
            <consortium name="WormBaseParasite"/>
        </authorList>
    </citation>
    <scope>IDENTIFICATION</scope>
</reference>
<keyword evidence="7" id="KW-1133">Transmembrane helix</keyword>
<keyword evidence="4" id="KW-0804">Transcription</keyword>
<dbReference type="WBParaSite" id="Gr19_v10_g4383.t2">
    <property type="protein sequence ID" value="Gr19_v10_g4383.t2"/>
    <property type="gene ID" value="Gr19_v10_g4383"/>
</dbReference>
<evidence type="ECO:0000313" key="8">
    <source>
        <dbReference type="Proteomes" id="UP000887572"/>
    </source>
</evidence>
<accession>A0A914HUU9</accession>
<dbReference type="PANTHER" id="PTHR13455:SF7">
    <property type="entry name" value="SIMJANG, ISOFORM E"/>
    <property type="match status" value="1"/>
</dbReference>
<feature type="compositionally biased region" description="Low complexity" evidence="6">
    <location>
        <begin position="654"/>
        <end position="668"/>
    </location>
</feature>
<name>A0A914HUU9_GLORO</name>
<dbReference type="GO" id="GO:0016581">
    <property type="term" value="C:NuRD complex"/>
    <property type="evidence" value="ECO:0007669"/>
    <property type="project" value="TreeGrafter"/>
</dbReference>
<dbReference type="PANTHER" id="PTHR13455">
    <property type="entry name" value="TRANSCRIPTIONAL REPRESSOR P66-RELATED"/>
    <property type="match status" value="1"/>
</dbReference>
<keyword evidence="7" id="KW-0472">Membrane</keyword>
<evidence type="ECO:0000256" key="7">
    <source>
        <dbReference type="SAM" id="Phobius"/>
    </source>
</evidence>
<feature type="region of interest" description="Disordered" evidence="6">
    <location>
        <begin position="644"/>
        <end position="692"/>
    </location>
</feature>
<proteinExistence type="predicted"/>
<feature type="region of interest" description="Disordered" evidence="6">
    <location>
        <begin position="715"/>
        <end position="790"/>
    </location>
</feature>
<feature type="transmembrane region" description="Helical" evidence="7">
    <location>
        <begin position="1016"/>
        <end position="1036"/>
    </location>
</feature>
<evidence type="ECO:0000313" key="9">
    <source>
        <dbReference type="WBParaSite" id="Gr19_v10_g4383.t2"/>
    </source>
</evidence>
<keyword evidence="8" id="KW-1185">Reference proteome</keyword>
<feature type="compositionally biased region" description="Polar residues" evidence="6">
    <location>
        <begin position="362"/>
        <end position="377"/>
    </location>
</feature>
<sequence length="1166" mass="125667">MLADMGDNTNGGSGVHSVGASRRNHPNGNGASSLAQAEAEANATMLLCNVCSDGHDDNERGEEGEDEKLSNTTNSDCADCKSAEKSAKKTTDHKTPPQHDENTEQPDNNTNDVVDNDNNDFSVQLSANCPSLRRSTRVSALNAKKQQSEQRSAAEQQDRDSSSCTKSRQRTDELDMVQEHSTGAGDGVVPTTTGMDVVVDGDASTLSQSPQHRVTSLKRKLKRKLDDGQELDQYDCKFGIRLDTDGDVVMMSDESDISSLNEADVAVLRERYENVRRQEVPNDVLTQRELQIRELESVLRLEEAKLFMLKKLQQSQQKAVQKMQQQQQQQQQQECVRRLAPGVVQNSSGQAYKPKVAVVNPSPHQSGNANKANGTSQHGKKGLAKADVAALQNGAGIGASLGSMTNSGAGIQLAALPPQHQQVIQQLYTRLSQNPQQLAQMIKTLPHGTGQALTELLRQYAVAQASNMPTSGGQVQNSNAASAAKFSQHLQSSATSQAIAQAQIDAAHKQARELTQQKIVTARQQLRKELDVMFIPNGNQPDFSYLLGLDLTVQRVLKDKSMFRKVDFPPYQCEECETDFTPSWKAICGEQEDYHLYCERCIRQAQKRKVRQDYTALLKRAFQQVQDKEKEFERQVLAGKYNVEPVLPTPPSMAAPTQQQTTTTTTSTGSVHNQLKQTQQQHNVQATVSNQSSTSAALKNVSSTVAAAAALQPFNQHQQHHHQQQQQQQNASSTALNLSKSAGGGGITNTVTSVTSSAKSHHASSSQQTKSSSAKRISAGATPSSSSSSATVANPLAALAQNPQLQQQFAAMASFSSSPLFRQMLSNPMLAATMANNPMVFQHLYSALATQQQQRTQQQQQNAQNSAANASGAGAGNAMAAALIQAAAQQVHQQQNRSSTSSSTAAVSTTNSGGGAANLPSSTASSSSSSANSIAQQMAAMAAFVSNPMLALQSQLSQLGAGGGGGANNANAQLLSQLTSNPQLLRQFHQIKTERSNQTDGTTTTTTNGARRYTTTALLCLMMMLVVLLLLLFCALPTAQQKVSLLSWTSSHRLLPPSRIPCPKTFTTYSSSCHRSICDATCGSAEFETHTHTHSPNFLVTHRLLSLFVCFCFVGCHHSIPSPQHLNTFITTTMSMQLWHFCVGSLGGGMGTRRPVPPSLFPPPPP</sequence>
<keyword evidence="7" id="KW-0812">Transmembrane</keyword>
<feature type="region of interest" description="Disordered" evidence="6">
    <location>
        <begin position="360"/>
        <end position="381"/>
    </location>
</feature>
<feature type="region of interest" description="Disordered" evidence="6">
    <location>
        <begin position="56"/>
        <end position="191"/>
    </location>
</feature>
<dbReference type="AlphaFoldDB" id="A0A914HUU9"/>
<organism evidence="8 9">
    <name type="scientific">Globodera rostochiensis</name>
    <name type="common">Golden nematode worm</name>
    <name type="synonym">Heterodera rostochiensis</name>
    <dbReference type="NCBI Taxonomy" id="31243"/>
    <lineage>
        <taxon>Eukaryota</taxon>
        <taxon>Metazoa</taxon>
        <taxon>Ecdysozoa</taxon>
        <taxon>Nematoda</taxon>
        <taxon>Chromadorea</taxon>
        <taxon>Rhabditida</taxon>
        <taxon>Tylenchina</taxon>
        <taxon>Tylenchomorpha</taxon>
        <taxon>Tylenchoidea</taxon>
        <taxon>Heteroderidae</taxon>
        <taxon>Heteroderinae</taxon>
        <taxon>Globodera</taxon>
    </lineage>
</organism>
<comment type="subcellular location">
    <subcellularLocation>
        <location evidence="1">Nucleus</location>
    </subcellularLocation>
</comment>
<evidence type="ECO:0000256" key="5">
    <source>
        <dbReference type="ARBA" id="ARBA00023242"/>
    </source>
</evidence>
<feature type="compositionally biased region" description="Polar residues" evidence="6">
    <location>
        <begin position="669"/>
        <end position="692"/>
    </location>
</feature>
<feature type="region of interest" description="Disordered" evidence="6">
    <location>
        <begin position="1"/>
        <end position="34"/>
    </location>
</feature>
<dbReference type="InterPro" id="IPR040386">
    <property type="entry name" value="P66"/>
</dbReference>
<feature type="compositionally biased region" description="Low complexity" evidence="6">
    <location>
        <begin position="750"/>
        <end position="772"/>
    </location>
</feature>
<evidence type="ECO:0000256" key="4">
    <source>
        <dbReference type="ARBA" id="ARBA00023163"/>
    </source>
</evidence>
<dbReference type="GO" id="GO:0000122">
    <property type="term" value="P:negative regulation of transcription by RNA polymerase II"/>
    <property type="evidence" value="ECO:0007669"/>
    <property type="project" value="InterPro"/>
</dbReference>
<feature type="region of interest" description="Disordered" evidence="6">
    <location>
        <begin position="891"/>
        <end position="929"/>
    </location>
</feature>
<keyword evidence="2" id="KW-0805">Transcription regulation</keyword>
<dbReference type="Proteomes" id="UP000887572">
    <property type="component" value="Unplaced"/>
</dbReference>
<evidence type="ECO:0000256" key="2">
    <source>
        <dbReference type="ARBA" id="ARBA00023015"/>
    </source>
</evidence>
<keyword evidence="3" id="KW-0175">Coiled coil</keyword>
<evidence type="ECO:0000256" key="1">
    <source>
        <dbReference type="ARBA" id="ARBA00004123"/>
    </source>
</evidence>
<keyword evidence="5" id="KW-0539">Nucleus</keyword>
<feature type="compositionally biased region" description="Polar residues" evidence="6">
    <location>
        <begin position="730"/>
        <end position="740"/>
    </location>
</feature>
<evidence type="ECO:0000256" key="6">
    <source>
        <dbReference type="SAM" id="MobiDB-lite"/>
    </source>
</evidence>
<feature type="region of interest" description="Disordered" evidence="6">
    <location>
        <begin position="852"/>
        <end position="872"/>
    </location>
</feature>
<protein>
    <submittedName>
        <fullName evidence="9">Transcriptional repressor p66 coiled-coil MBD2-interaction domain-containing protein</fullName>
    </submittedName>
</protein>
<feature type="compositionally biased region" description="Basic and acidic residues" evidence="6">
    <location>
        <begin position="78"/>
        <end position="102"/>
    </location>
</feature>